<comment type="caution">
    <text evidence="1">The sequence shown here is derived from an EMBL/GenBank/DDBJ whole genome shotgun (WGS) entry which is preliminary data.</text>
</comment>
<sequence>MALNSSVDGLLQCRLGSRRHLRRCLCGGGDRLSSALVFLRSTDGDCRLRLRISIWLSTISDLRRRAVGTPRCITWNCLDAPVTTGMTCSYGGTGSAGFELSWFRSFYSLLMSVPVPSPLVFVSFRFCVVFSLVS</sequence>
<organism evidence="1 2">
    <name type="scientific">Hibiscus sabdariffa</name>
    <name type="common">roselle</name>
    <dbReference type="NCBI Taxonomy" id="183260"/>
    <lineage>
        <taxon>Eukaryota</taxon>
        <taxon>Viridiplantae</taxon>
        <taxon>Streptophyta</taxon>
        <taxon>Embryophyta</taxon>
        <taxon>Tracheophyta</taxon>
        <taxon>Spermatophyta</taxon>
        <taxon>Magnoliopsida</taxon>
        <taxon>eudicotyledons</taxon>
        <taxon>Gunneridae</taxon>
        <taxon>Pentapetalae</taxon>
        <taxon>rosids</taxon>
        <taxon>malvids</taxon>
        <taxon>Malvales</taxon>
        <taxon>Malvaceae</taxon>
        <taxon>Malvoideae</taxon>
        <taxon>Hibiscus</taxon>
    </lineage>
</organism>
<dbReference type="EMBL" id="JBBPBM010000012">
    <property type="protein sequence ID" value="KAK8562729.1"/>
    <property type="molecule type" value="Genomic_DNA"/>
</dbReference>
<dbReference type="Proteomes" id="UP001472677">
    <property type="component" value="Unassembled WGS sequence"/>
</dbReference>
<gene>
    <name evidence="1" type="ORF">V6N12_010799</name>
</gene>
<protein>
    <submittedName>
        <fullName evidence="1">Uncharacterized protein</fullName>
    </submittedName>
</protein>
<keyword evidence="2" id="KW-1185">Reference proteome</keyword>
<evidence type="ECO:0000313" key="1">
    <source>
        <dbReference type="EMBL" id="KAK8562729.1"/>
    </source>
</evidence>
<accession>A0ABR2EMX9</accession>
<evidence type="ECO:0000313" key="2">
    <source>
        <dbReference type="Proteomes" id="UP001472677"/>
    </source>
</evidence>
<reference evidence="1 2" key="1">
    <citation type="journal article" date="2024" name="G3 (Bethesda)">
        <title>Genome assembly of Hibiscus sabdariffa L. provides insights into metabolisms of medicinal natural products.</title>
        <authorList>
            <person name="Kim T."/>
        </authorList>
    </citation>
    <scope>NUCLEOTIDE SEQUENCE [LARGE SCALE GENOMIC DNA]</scope>
    <source>
        <strain evidence="1">TK-2024</strain>
        <tissue evidence="1">Old leaves</tissue>
    </source>
</reference>
<proteinExistence type="predicted"/>
<name>A0ABR2EMX9_9ROSI</name>